<organism evidence="4 5">
    <name type="scientific">Acidihalobacter ferrooxydans</name>
    <dbReference type="NCBI Taxonomy" id="1765967"/>
    <lineage>
        <taxon>Bacteria</taxon>
        <taxon>Pseudomonadati</taxon>
        <taxon>Pseudomonadota</taxon>
        <taxon>Gammaproteobacteria</taxon>
        <taxon>Chromatiales</taxon>
        <taxon>Ectothiorhodospiraceae</taxon>
        <taxon>Acidihalobacter</taxon>
    </lineage>
</organism>
<evidence type="ECO:0000256" key="1">
    <source>
        <dbReference type="ARBA" id="ARBA00023172"/>
    </source>
</evidence>
<dbReference type="KEGG" id="afy:BW247_03990"/>
<dbReference type="STRING" id="1765967.BW247_03990"/>
<gene>
    <name evidence="4" type="ORF">BW247_03990</name>
</gene>
<protein>
    <recommendedName>
        <fullName evidence="3">Integrase catalytic domain-containing protein</fullName>
    </recommendedName>
</protein>
<feature type="compositionally biased region" description="Basic and acidic residues" evidence="2">
    <location>
        <begin position="163"/>
        <end position="173"/>
    </location>
</feature>
<dbReference type="AlphaFoldDB" id="A0A1P8UF08"/>
<feature type="domain" description="Integrase catalytic" evidence="3">
    <location>
        <begin position="173"/>
        <end position="326"/>
    </location>
</feature>
<dbReference type="NCBIfam" id="NF033563">
    <property type="entry name" value="transpos_IS30"/>
    <property type="match status" value="1"/>
</dbReference>
<dbReference type="InterPro" id="IPR012337">
    <property type="entry name" value="RNaseH-like_sf"/>
</dbReference>
<dbReference type="Pfam" id="PF00665">
    <property type="entry name" value="rve"/>
    <property type="match status" value="1"/>
</dbReference>
<dbReference type="InterPro" id="IPR001584">
    <property type="entry name" value="Integrase_cat-core"/>
</dbReference>
<sequence>MGSRYKQLSMDERNRLQRGLNQGMSLRALARALGRHVSTLSRECRRGWIGSSYDAVQGREAARIRRRRGTRKLLAGSPLADLVAWQIIQHAWSPEQIAGRLRMEHPEEARQRVAHETIYQFIYAHPAGALKRLLVESLRQGHQKRRPRRRGQDRRGSLRNMRSIRERPEEAQAREIPGHWEADLIKGAYNGSAIGTLVDRSTRFTLLARVDDSSAEAVLDGFTRRLRTLPKALRKTLTYDQGKEMARHEELEKRTHLRVYFADPHSPWQRPTNENTHGLLRQYFPKGTDLSLYSQQYLTKVAEELNNRPRKTLGFRTPAEVMAEKISALNRSVALQN</sequence>
<dbReference type="EMBL" id="CP019434">
    <property type="protein sequence ID" value="APZ42354.1"/>
    <property type="molecule type" value="Genomic_DNA"/>
</dbReference>
<dbReference type="GO" id="GO:0006310">
    <property type="term" value="P:DNA recombination"/>
    <property type="evidence" value="ECO:0007669"/>
    <property type="project" value="UniProtKB-KW"/>
</dbReference>
<proteinExistence type="predicted"/>
<dbReference type="PROSITE" id="PS50994">
    <property type="entry name" value="INTEGRASE"/>
    <property type="match status" value="1"/>
</dbReference>
<dbReference type="PANTHER" id="PTHR10948:SF23">
    <property type="entry name" value="TRANSPOSASE INSI FOR INSERTION SEQUENCE ELEMENT IS30A-RELATED"/>
    <property type="match status" value="1"/>
</dbReference>
<evidence type="ECO:0000313" key="5">
    <source>
        <dbReference type="Proteomes" id="UP000243807"/>
    </source>
</evidence>
<dbReference type="InterPro" id="IPR051917">
    <property type="entry name" value="Transposase-Integrase"/>
</dbReference>
<dbReference type="GO" id="GO:0005829">
    <property type="term" value="C:cytosol"/>
    <property type="evidence" value="ECO:0007669"/>
    <property type="project" value="TreeGrafter"/>
</dbReference>
<accession>A0A1P8UF08</accession>
<dbReference type="InterPro" id="IPR053392">
    <property type="entry name" value="Transposase_IS30-like"/>
</dbReference>
<dbReference type="Proteomes" id="UP000243807">
    <property type="component" value="Chromosome"/>
</dbReference>
<keyword evidence="1" id="KW-0233">DNA recombination</keyword>
<reference evidence="4 5" key="1">
    <citation type="submission" date="2017-01" db="EMBL/GenBank/DDBJ databases">
        <title>Draft sequence of Acidihalobacter ferrooxidans strain DSM 14175 (strain V8).</title>
        <authorList>
            <person name="Khaleque H.N."/>
            <person name="Ramsay J.P."/>
            <person name="Murphy R.J.T."/>
            <person name="Kaksonen A.H."/>
            <person name="Boxall N.J."/>
            <person name="Watkin E.L.J."/>
        </authorList>
    </citation>
    <scope>NUCLEOTIDE SEQUENCE [LARGE SCALE GENOMIC DNA]</scope>
    <source>
        <strain evidence="4 5">V8</strain>
    </source>
</reference>
<dbReference type="Gene3D" id="3.30.420.10">
    <property type="entry name" value="Ribonuclease H-like superfamily/Ribonuclease H"/>
    <property type="match status" value="1"/>
</dbReference>
<evidence type="ECO:0000259" key="3">
    <source>
        <dbReference type="PROSITE" id="PS50994"/>
    </source>
</evidence>
<dbReference type="SUPFAM" id="SSF53098">
    <property type="entry name" value="Ribonuclease H-like"/>
    <property type="match status" value="1"/>
</dbReference>
<dbReference type="RefSeq" id="WP_076835905.1">
    <property type="nucleotide sequence ID" value="NZ_CP019434.1"/>
</dbReference>
<name>A0A1P8UF08_9GAMM</name>
<keyword evidence="5" id="KW-1185">Reference proteome</keyword>
<dbReference type="OrthoDB" id="9803231at2"/>
<dbReference type="PANTHER" id="PTHR10948">
    <property type="entry name" value="TRANSPOSASE"/>
    <property type="match status" value="1"/>
</dbReference>
<evidence type="ECO:0000256" key="2">
    <source>
        <dbReference type="SAM" id="MobiDB-lite"/>
    </source>
</evidence>
<dbReference type="InterPro" id="IPR036397">
    <property type="entry name" value="RNaseH_sf"/>
</dbReference>
<dbReference type="GO" id="GO:0015074">
    <property type="term" value="P:DNA integration"/>
    <property type="evidence" value="ECO:0007669"/>
    <property type="project" value="InterPro"/>
</dbReference>
<dbReference type="GO" id="GO:0004803">
    <property type="term" value="F:transposase activity"/>
    <property type="evidence" value="ECO:0007669"/>
    <property type="project" value="TreeGrafter"/>
</dbReference>
<dbReference type="GO" id="GO:0032196">
    <property type="term" value="P:transposition"/>
    <property type="evidence" value="ECO:0007669"/>
    <property type="project" value="TreeGrafter"/>
</dbReference>
<dbReference type="GO" id="GO:0003676">
    <property type="term" value="F:nucleic acid binding"/>
    <property type="evidence" value="ECO:0007669"/>
    <property type="project" value="InterPro"/>
</dbReference>
<evidence type="ECO:0000313" key="4">
    <source>
        <dbReference type="EMBL" id="APZ42354.1"/>
    </source>
</evidence>
<feature type="compositionally biased region" description="Basic residues" evidence="2">
    <location>
        <begin position="141"/>
        <end position="152"/>
    </location>
</feature>
<dbReference type="Pfam" id="PF13936">
    <property type="entry name" value="HTH_38"/>
    <property type="match status" value="1"/>
</dbReference>
<dbReference type="InterPro" id="IPR025246">
    <property type="entry name" value="IS30-like_HTH"/>
</dbReference>
<feature type="region of interest" description="Disordered" evidence="2">
    <location>
        <begin position="139"/>
        <end position="173"/>
    </location>
</feature>